<dbReference type="GO" id="GO:0005524">
    <property type="term" value="F:ATP binding"/>
    <property type="evidence" value="ECO:0007669"/>
    <property type="project" value="UniProtKB-KW"/>
</dbReference>
<evidence type="ECO:0000256" key="2">
    <source>
        <dbReference type="ARBA" id="ARBA00004838"/>
    </source>
</evidence>
<evidence type="ECO:0000256" key="6">
    <source>
        <dbReference type="ARBA" id="ARBA00022679"/>
    </source>
</evidence>
<feature type="binding site" evidence="11">
    <location>
        <begin position="62"/>
        <end position="65"/>
    </location>
    <ligand>
        <name>substrate</name>
    </ligand>
</feature>
<dbReference type="SUPFAM" id="SSF53748">
    <property type="entry name" value="Phosphoglycerate kinase"/>
    <property type="match status" value="1"/>
</dbReference>
<comment type="caution">
    <text evidence="11">Lacks conserved residue(s) required for the propagation of feature annotation.</text>
</comment>
<evidence type="ECO:0000256" key="11">
    <source>
        <dbReference type="HAMAP-Rule" id="MF_00145"/>
    </source>
</evidence>
<feature type="binding site" evidence="11">
    <location>
        <position position="166"/>
    </location>
    <ligand>
        <name>substrate</name>
    </ligand>
</feature>
<feature type="binding site" evidence="11 12">
    <location>
        <begin position="367"/>
        <end position="370"/>
    </location>
    <ligand>
        <name>ATP</name>
        <dbReference type="ChEBI" id="CHEBI:30616"/>
    </ligand>
</feature>
<dbReference type="GO" id="GO:0006096">
    <property type="term" value="P:glycolytic process"/>
    <property type="evidence" value="ECO:0007669"/>
    <property type="project" value="UniProtKB-UniRule"/>
</dbReference>
<feature type="binding site" evidence="11">
    <location>
        <begin position="23"/>
        <end position="25"/>
    </location>
    <ligand>
        <name>substrate</name>
    </ligand>
</feature>
<evidence type="ECO:0000256" key="8">
    <source>
        <dbReference type="ARBA" id="ARBA00022777"/>
    </source>
</evidence>
<accession>A0A9D1ND41</accession>
<comment type="caution">
    <text evidence="14">The sequence shown here is derived from an EMBL/GenBank/DDBJ whole genome shotgun (WGS) entry which is preliminary data.</text>
</comment>
<organism evidence="14 15">
    <name type="scientific">Candidatus Stercoripulliclostridium merdipullorum</name>
    <dbReference type="NCBI Taxonomy" id="2840952"/>
    <lineage>
        <taxon>Bacteria</taxon>
        <taxon>Bacillati</taxon>
        <taxon>Bacillota</taxon>
        <taxon>Clostridia</taxon>
        <taxon>Eubacteriales</taxon>
        <taxon>Candidatus Stercoripulliclostridium</taxon>
    </lineage>
</organism>
<dbReference type="PIRSF" id="PIRSF000724">
    <property type="entry name" value="Pgk"/>
    <property type="match status" value="1"/>
</dbReference>
<dbReference type="Gene3D" id="3.40.50.1260">
    <property type="entry name" value="Phosphoglycerate kinase, N-terminal domain"/>
    <property type="match status" value="2"/>
</dbReference>
<comment type="pathway">
    <text evidence="2 11">Carbohydrate degradation; glycolysis; pyruvate from D-glyceraldehyde 3-phosphate: step 2/5.</text>
</comment>
<evidence type="ECO:0000256" key="12">
    <source>
        <dbReference type="PIRSR" id="PIRSR000724-2"/>
    </source>
</evidence>
<dbReference type="Pfam" id="PF00162">
    <property type="entry name" value="PGK"/>
    <property type="match status" value="1"/>
</dbReference>
<evidence type="ECO:0000313" key="15">
    <source>
        <dbReference type="Proteomes" id="UP000886891"/>
    </source>
</evidence>
<keyword evidence="9 11" id="KW-0067">ATP-binding</keyword>
<reference evidence="14" key="1">
    <citation type="submission" date="2020-10" db="EMBL/GenBank/DDBJ databases">
        <authorList>
            <person name="Gilroy R."/>
        </authorList>
    </citation>
    <scope>NUCLEOTIDE SEQUENCE</scope>
    <source>
        <strain evidence="14">23406</strain>
    </source>
</reference>
<dbReference type="PRINTS" id="PR00477">
    <property type="entry name" value="PHGLYCKINASE"/>
</dbReference>
<dbReference type="EMBL" id="DVOH01000037">
    <property type="protein sequence ID" value="HIV00427.1"/>
    <property type="molecule type" value="Genomic_DNA"/>
</dbReference>
<dbReference type="EC" id="2.7.2.3" evidence="4 11"/>
<keyword evidence="7 11" id="KW-0547">Nucleotide-binding</keyword>
<comment type="catalytic activity">
    <reaction evidence="1 11 13">
        <text>(2R)-3-phosphoglycerate + ATP = (2R)-3-phospho-glyceroyl phosphate + ADP</text>
        <dbReference type="Rhea" id="RHEA:14801"/>
        <dbReference type="ChEBI" id="CHEBI:30616"/>
        <dbReference type="ChEBI" id="CHEBI:57604"/>
        <dbReference type="ChEBI" id="CHEBI:58272"/>
        <dbReference type="ChEBI" id="CHEBI:456216"/>
        <dbReference type="EC" id="2.7.2.3"/>
    </reaction>
</comment>
<dbReference type="AlphaFoldDB" id="A0A9D1ND41"/>
<name>A0A9D1ND41_9FIRM</name>
<sequence length="414" mass="45056">MEIKIKSIIGVDVKGKRVLFRPDINSPVDASGAIVNDNRIVKTLPTLRYLTENGAKVAIIAHQGDTLDYQNLMPLAPHAERLSQLMGKPVKYLDDVCGDAALQAIEALQEGEIVLLGNLRYLTEEVSTFEKDVKLTPDEMQNTYLVRRLAPLFDIYVNDAFSAAHRNAPSMVAFQQRMPSYAGPLFFKEYEALYKVMHGAAKPVVFVLGGAKISDAFGMMDKVLADGAADKILAGGVTGVVMLLAKGRKVGKQYEQWLKDKDLWCFVEPAKELLRLYGDRFVLPEDLAYAADGKRKEISVCDLPVDDAMFLDIGDQTAIAFRHEIMCAGTVFCNGPVGVYENPLFADGTRRVWQAFADTSAYTVIGGGDTVSAAAKLIGLSAIDYVCTAGGAMVRFLSGKKLPLIEAMLGAAKG</sequence>
<dbReference type="Proteomes" id="UP000886891">
    <property type="component" value="Unassembled WGS sequence"/>
</dbReference>
<keyword evidence="11" id="KW-0963">Cytoplasm</keyword>
<dbReference type="InterPro" id="IPR015824">
    <property type="entry name" value="Phosphoglycerate_kinase_N"/>
</dbReference>
<comment type="subunit">
    <text evidence="11">Monomer.</text>
</comment>
<evidence type="ECO:0000256" key="4">
    <source>
        <dbReference type="ARBA" id="ARBA00013061"/>
    </source>
</evidence>
<feature type="binding site" evidence="11 12">
    <location>
        <position position="341"/>
    </location>
    <ligand>
        <name>ATP</name>
        <dbReference type="ChEBI" id="CHEBI:30616"/>
    </ligand>
</feature>
<evidence type="ECO:0000256" key="3">
    <source>
        <dbReference type="ARBA" id="ARBA00008982"/>
    </source>
</evidence>
<dbReference type="HAMAP" id="MF_00145">
    <property type="entry name" value="Phosphoglyc_kinase"/>
    <property type="match status" value="1"/>
</dbReference>
<keyword evidence="10 11" id="KW-0324">Glycolysis</keyword>
<evidence type="ECO:0000256" key="9">
    <source>
        <dbReference type="ARBA" id="ARBA00022840"/>
    </source>
</evidence>
<comment type="subcellular location">
    <subcellularLocation>
        <location evidence="11">Cytoplasm</location>
    </subcellularLocation>
</comment>
<protein>
    <recommendedName>
        <fullName evidence="5 11">Phosphoglycerate kinase</fullName>
        <ecNumber evidence="4 11">2.7.2.3</ecNumber>
    </recommendedName>
</protein>
<evidence type="ECO:0000256" key="10">
    <source>
        <dbReference type="ARBA" id="ARBA00023152"/>
    </source>
</evidence>
<proteinExistence type="inferred from homology"/>
<gene>
    <name evidence="11" type="primary">pgk</name>
    <name evidence="14" type="ORF">IAB14_04880</name>
</gene>
<dbReference type="InterPro" id="IPR001576">
    <property type="entry name" value="Phosphoglycerate_kinase"/>
</dbReference>
<dbReference type="GO" id="GO:0006094">
    <property type="term" value="P:gluconeogenesis"/>
    <property type="evidence" value="ECO:0007669"/>
    <property type="project" value="TreeGrafter"/>
</dbReference>
<dbReference type="GO" id="GO:0004618">
    <property type="term" value="F:phosphoglycerate kinase activity"/>
    <property type="evidence" value="ECO:0007669"/>
    <property type="project" value="UniProtKB-UniRule"/>
</dbReference>
<dbReference type="PANTHER" id="PTHR11406:SF23">
    <property type="entry name" value="PHOSPHOGLYCERATE KINASE 1, CHLOROPLASTIC-RELATED"/>
    <property type="match status" value="1"/>
</dbReference>
<keyword evidence="6 11" id="KW-0808">Transferase</keyword>
<dbReference type="FunFam" id="3.40.50.1260:FF:000006">
    <property type="entry name" value="Phosphoglycerate kinase"/>
    <property type="match status" value="1"/>
</dbReference>
<evidence type="ECO:0000256" key="1">
    <source>
        <dbReference type="ARBA" id="ARBA00000642"/>
    </source>
</evidence>
<dbReference type="PANTHER" id="PTHR11406">
    <property type="entry name" value="PHOSPHOGLYCERATE KINASE"/>
    <property type="match status" value="1"/>
</dbReference>
<evidence type="ECO:0000256" key="7">
    <source>
        <dbReference type="ARBA" id="ARBA00022741"/>
    </source>
</evidence>
<comment type="similarity">
    <text evidence="3 11 13">Belongs to the phosphoglycerate kinase family.</text>
</comment>
<evidence type="ECO:0000256" key="5">
    <source>
        <dbReference type="ARBA" id="ARBA00016471"/>
    </source>
</evidence>
<dbReference type="GO" id="GO:0005829">
    <property type="term" value="C:cytosol"/>
    <property type="evidence" value="ECO:0007669"/>
    <property type="project" value="TreeGrafter"/>
</dbReference>
<dbReference type="GO" id="GO:0043531">
    <property type="term" value="F:ADP binding"/>
    <property type="evidence" value="ECO:0007669"/>
    <property type="project" value="TreeGrafter"/>
</dbReference>
<evidence type="ECO:0000313" key="14">
    <source>
        <dbReference type="EMBL" id="HIV00427.1"/>
    </source>
</evidence>
<dbReference type="InterPro" id="IPR036043">
    <property type="entry name" value="Phosphoglycerate_kinase_sf"/>
</dbReference>
<evidence type="ECO:0000256" key="13">
    <source>
        <dbReference type="RuleBase" id="RU000532"/>
    </source>
</evidence>
<keyword evidence="8 11" id="KW-0418">Kinase</keyword>
<feature type="binding site" evidence="11">
    <location>
        <position position="39"/>
    </location>
    <ligand>
        <name>substrate</name>
    </ligand>
</feature>
<reference evidence="14" key="2">
    <citation type="journal article" date="2021" name="PeerJ">
        <title>Extensive microbial diversity within the chicken gut microbiome revealed by metagenomics and culture.</title>
        <authorList>
            <person name="Gilroy R."/>
            <person name="Ravi A."/>
            <person name="Getino M."/>
            <person name="Pursley I."/>
            <person name="Horton D.L."/>
            <person name="Alikhan N.F."/>
            <person name="Baker D."/>
            <person name="Gharbi K."/>
            <person name="Hall N."/>
            <person name="Watson M."/>
            <person name="Adriaenssens E.M."/>
            <person name="Foster-Nyarko E."/>
            <person name="Jarju S."/>
            <person name="Secka A."/>
            <person name="Antonio M."/>
            <person name="Oren A."/>
            <person name="Chaudhuri R.R."/>
            <person name="La Ragione R."/>
            <person name="Hildebrand F."/>
            <person name="Pallen M.J."/>
        </authorList>
    </citation>
    <scope>NUCLEOTIDE SEQUENCE</scope>
    <source>
        <strain evidence="14">23406</strain>
    </source>
</reference>
<feature type="binding site" evidence="11">
    <location>
        <position position="120"/>
    </location>
    <ligand>
        <name>substrate</name>
    </ligand>
</feature>